<keyword evidence="4 8" id="KW-0378">Hydrolase</keyword>
<dbReference type="GO" id="GO:0000105">
    <property type="term" value="P:L-histidine biosynthetic process"/>
    <property type="evidence" value="ECO:0007669"/>
    <property type="project" value="UniProtKB-UniRule"/>
</dbReference>
<evidence type="ECO:0000256" key="3">
    <source>
        <dbReference type="ARBA" id="ARBA00022723"/>
    </source>
</evidence>
<evidence type="ECO:0000313" key="8">
    <source>
        <dbReference type="EMBL" id="QEF96681.1"/>
    </source>
</evidence>
<feature type="binding site" evidence="7">
    <location>
        <position position="232"/>
    </location>
    <ligand>
        <name>Mg(2+)</name>
        <dbReference type="ChEBI" id="CHEBI:18420"/>
        <label>1</label>
        <note>catalytic</note>
    </ligand>
</feature>
<gene>
    <name evidence="8" type="primary">hisN</name>
    <name evidence="8" type="ORF">Mal15_07090</name>
</gene>
<organism evidence="8 9">
    <name type="scientific">Stieleria maiorica</name>
    <dbReference type="NCBI Taxonomy" id="2795974"/>
    <lineage>
        <taxon>Bacteria</taxon>
        <taxon>Pseudomonadati</taxon>
        <taxon>Planctomycetota</taxon>
        <taxon>Planctomycetia</taxon>
        <taxon>Pirellulales</taxon>
        <taxon>Pirellulaceae</taxon>
        <taxon>Stieleria</taxon>
    </lineage>
</organism>
<dbReference type="Gene3D" id="3.40.190.80">
    <property type="match status" value="1"/>
</dbReference>
<dbReference type="AlphaFoldDB" id="A0A5B9M6B5"/>
<feature type="binding site" evidence="7">
    <location>
        <position position="100"/>
    </location>
    <ligand>
        <name>Mg(2+)</name>
        <dbReference type="ChEBI" id="CHEBI:18420"/>
        <label>1</label>
        <note>catalytic</note>
    </ligand>
</feature>
<dbReference type="FunFam" id="3.30.540.10:FF:000003">
    <property type="entry name" value="Inositol-1-monophosphatase"/>
    <property type="match status" value="1"/>
</dbReference>
<dbReference type="EC" id="3.1.3.15" evidence="6"/>
<dbReference type="RefSeq" id="WP_147866469.1">
    <property type="nucleotide sequence ID" value="NZ_CP036264.1"/>
</dbReference>
<dbReference type="CDD" id="cd01641">
    <property type="entry name" value="Bacterial_IMPase_like_1"/>
    <property type="match status" value="1"/>
</dbReference>
<proteinExistence type="inferred from homology"/>
<feature type="binding site" evidence="7">
    <location>
        <position position="81"/>
    </location>
    <ligand>
        <name>Mg(2+)</name>
        <dbReference type="ChEBI" id="CHEBI:18420"/>
        <label>1</label>
        <note>catalytic</note>
    </ligand>
</feature>
<protein>
    <recommendedName>
        <fullName evidence="6">Histidinol-phosphatase</fullName>
        <ecNumber evidence="6">3.1.3.15</ecNumber>
    </recommendedName>
</protein>
<dbReference type="PRINTS" id="PR00377">
    <property type="entry name" value="IMPHPHTASES"/>
</dbReference>
<dbReference type="NCBIfam" id="TIGR02067">
    <property type="entry name" value="his_9_HisN"/>
    <property type="match status" value="1"/>
</dbReference>
<comment type="similarity">
    <text evidence="2">Belongs to the inositol monophosphatase superfamily.</text>
</comment>
<dbReference type="Gene3D" id="3.30.540.10">
    <property type="entry name" value="Fructose-1,6-Bisphosphatase, subunit A, domain 1"/>
    <property type="match status" value="1"/>
</dbReference>
<dbReference type="GO" id="GO:0046872">
    <property type="term" value="F:metal ion binding"/>
    <property type="evidence" value="ECO:0007669"/>
    <property type="project" value="UniProtKB-KW"/>
</dbReference>
<accession>A0A5B9M6B5</accession>
<evidence type="ECO:0000313" key="9">
    <source>
        <dbReference type="Proteomes" id="UP000321353"/>
    </source>
</evidence>
<keyword evidence="9" id="KW-1185">Reference proteome</keyword>
<dbReference type="GO" id="GO:0004401">
    <property type="term" value="F:histidinol-phosphatase activity"/>
    <property type="evidence" value="ECO:0007669"/>
    <property type="project" value="UniProtKB-UniRule"/>
</dbReference>
<name>A0A5B9M6B5_9BACT</name>
<dbReference type="EMBL" id="CP036264">
    <property type="protein sequence ID" value="QEF96681.1"/>
    <property type="molecule type" value="Genomic_DNA"/>
</dbReference>
<dbReference type="InterPro" id="IPR051090">
    <property type="entry name" value="Inositol_monoP_superfamily"/>
</dbReference>
<sequence length="279" mass="30224">MDSTTLKGPADWSALESGRLSAMISIARAAGEHTLTYFGSGDLHVDAKSDDSPVTIADREAEQLVRRQIAESFPEDTVQGEEFAEKAGRSDYRWVVDPIDGTKSFVCGVPLYSTLLALEKDGQPIGGVIFIPALGEIVVAALGQGCWHQRRQTDGSLAEWTRARVSERSELSQAVFVTSQVDSFDARDRAETYKQVERACWITRTWGDGYGYLMVATGRADVMVDPICNAWDVAAILPVMVESGGRFTDWKGVATVRGGDGVGTNGVLHDAVCRILGCD</sequence>
<dbReference type="PANTHER" id="PTHR43200">
    <property type="entry name" value="PHOSPHATASE"/>
    <property type="match status" value="1"/>
</dbReference>
<feature type="binding site" evidence="7">
    <location>
        <position position="97"/>
    </location>
    <ligand>
        <name>Mg(2+)</name>
        <dbReference type="ChEBI" id="CHEBI:18420"/>
        <label>1</label>
        <note>catalytic</note>
    </ligand>
</feature>
<dbReference type="SUPFAM" id="SSF56655">
    <property type="entry name" value="Carbohydrate phosphatase"/>
    <property type="match status" value="1"/>
</dbReference>
<evidence type="ECO:0000256" key="5">
    <source>
        <dbReference type="ARBA" id="ARBA00022842"/>
    </source>
</evidence>
<dbReference type="Proteomes" id="UP000321353">
    <property type="component" value="Chromosome"/>
</dbReference>
<dbReference type="InterPro" id="IPR000760">
    <property type="entry name" value="Inositol_monophosphatase-like"/>
</dbReference>
<evidence type="ECO:0000256" key="1">
    <source>
        <dbReference type="ARBA" id="ARBA00001946"/>
    </source>
</evidence>
<dbReference type="InterPro" id="IPR011809">
    <property type="entry name" value="His_9_proposed"/>
</dbReference>
<evidence type="ECO:0000256" key="2">
    <source>
        <dbReference type="ARBA" id="ARBA00009759"/>
    </source>
</evidence>
<evidence type="ECO:0000256" key="7">
    <source>
        <dbReference type="PIRSR" id="PIRSR600760-2"/>
    </source>
</evidence>
<comment type="cofactor">
    <cofactor evidence="1 7">
        <name>Mg(2+)</name>
        <dbReference type="ChEBI" id="CHEBI:18420"/>
    </cofactor>
</comment>
<dbReference type="PANTHER" id="PTHR43200:SF6">
    <property type="entry name" value="3'(2'),5'-BISPHOSPHATE NUCLEOTIDASE"/>
    <property type="match status" value="1"/>
</dbReference>
<keyword evidence="3 7" id="KW-0479">Metal-binding</keyword>
<evidence type="ECO:0000256" key="4">
    <source>
        <dbReference type="ARBA" id="ARBA00022801"/>
    </source>
</evidence>
<dbReference type="KEGG" id="smam:Mal15_07090"/>
<feature type="binding site" evidence="7">
    <location>
        <position position="99"/>
    </location>
    <ligand>
        <name>Mg(2+)</name>
        <dbReference type="ChEBI" id="CHEBI:18420"/>
        <label>1</label>
        <note>catalytic</note>
    </ligand>
</feature>
<dbReference type="Pfam" id="PF00459">
    <property type="entry name" value="Inositol_P"/>
    <property type="match status" value="1"/>
</dbReference>
<keyword evidence="5 7" id="KW-0460">Magnesium</keyword>
<evidence type="ECO:0000256" key="6">
    <source>
        <dbReference type="NCBIfam" id="TIGR02067"/>
    </source>
</evidence>
<reference evidence="8 9" key="1">
    <citation type="submission" date="2019-02" db="EMBL/GenBank/DDBJ databases">
        <title>Planctomycetal bacteria perform biofilm scaping via a novel small molecule.</title>
        <authorList>
            <person name="Jeske O."/>
            <person name="Boedeker C."/>
            <person name="Wiegand S."/>
            <person name="Breitling P."/>
            <person name="Kallscheuer N."/>
            <person name="Jogler M."/>
            <person name="Rohde M."/>
            <person name="Petersen J."/>
            <person name="Medema M.H."/>
            <person name="Surup F."/>
            <person name="Jogler C."/>
        </authorList>
    </citation>
    <scope>NUCLEOTIDE SEQUENCE [LARGE SCALE GENOMIC DNA]</scope>
    <source>
        <strain evidence="8 9">Mal15</strain>
    </source>
</reference>